<gene>
    <name evidence="1" type="ORF">CAMGR0001_0973</name>
</gene>
<name>C8PGH8_9BACT</name>
<reference evidence="1 2" key="1">
    <citation type="submission" date="2009-07" db="EMBL/GenBank/DDBJ databases">
        <authorList>
            <person name="Madupu R."/>
            <person name="Sebastian Y."/>
            <person name="Durkin A.S."/>
            <person name="Torralba M."/>
            <person name="Methe B."/>
            <person name="Sutton G.G."/>
            <person name="Strausberg R.L."/>
            <person name="Nelson K.E."/>
        </authorList>
    </citation>
    <scope>NUCLEOTIDE SEQUENCE [LARGE SCALE GENOMIC DNA]</scope>
    <source>
        <strain evidence="1 2">RM3268</strain>
    </source>
</reference>
<comment type="caution">
    <text evidence="1">The sequence shown here is derived from an EMBL/GenBank/DDBJ whole genome shotgun (WGS) entry which is preliminary data.</text>
</comment>
<dbReference type="EMBL" id="ACYG01000019">
    <property type="protein sequence ID" value="EEV18216.1"/>
    <property type="molecule type" value="Genomic_DNA"/>
</dbReference>
<sequence length="40" mass="4471">MSQTSKSLQLSAARAFNKFYSCGIRTARVKTRHLNSGIKI</sequence>
<organism evidence="1 2">
    <name type="scientific">Campylobacter gracilis RM3268</name>
    <dbReference type="NCBI Taxonomy" id="553220"/>
    <lineage>
        <taxon>Bacteria</taxon>
        <taxon>Pseudomonadati</taxon>
        <taxon>Campylobacterota</taxon>
        <taxon>Epsilonproteobacteria</taxon>
        <taxon>Campylobacterales</taxon>
        <taxon>Campylobacteraceae</taxon>
        <taxon>Campylobacter</taxon>
    </lineage>
</organism>
<evidence type="ECO:0000313" key="2">
    <source>
        <dbReference type="Proteomes" id="UP000005709"/>
    </source>
</evidence>
<keyword evidence="2" id="KW-1185">Reference proteome</keyword>
<dbReference type="AlphaFoldDB" id="C8PGH8"/>
<accession>C8PGH8</accession>
<evidence type="ECO:0000313" key="1">
    <source>
        <dbReference type="EMBL" id="EEV18216.1"/>
    </source>
</evidence>
<dbReference type="Proteomes" id="UP000005709">
    <property type="component" value="Unassembled WGS sequence"/>
</dbReference>
<proteinExistence type="predicted"/>
<protein>
    <submittedName>
        <fullName evidence="1">Uncharacterized protein</fullName>
    </submittedName>
</protein>